<dbReference type="GO" id="GO:0005886">
    <property type="term" value="C:plasma membrane"/>
    <property type="evidence" value="ECO:0007669"/>
    <property type="project" value="TreeGrafter"/>
</dbReference>
<dbReference type="GO" id="GO:0012505">
    <property type="term" value="C:endomembrane system"/>
    <property type="evidence" value="ECO:0007669"/>
    <property type="project" value="UniProtKB-SubCell"/>
</dbReference>
<dbReference type="GO" id="GO:0030244">
    <property type="term" value="P:cellulose biosynthetic process"/>
    <property type="evidence" value="ECO:0007669"/>
    <property type="project" value="InterPro"/>
</dbReference>
<organism evidence="8 9">
    <name type="scientific">Microcella putealis</name>
    <dbReference type="NCBI Taxonomy" id="337005"/>
    <lineage>
        <taxon>Bacteria</taxon>
        <taxon>Bacillati</taxon>
        <taxon>Actinomycetota</taxon>
        <taxon>Actinomycetes</taxon>
        <taxon>Micrococcales</taxon>
        <taxon>Microbacteriaceae</taxon>
        <taxon>Microcella</taxon>
    </lineage>
</organism>
<name>A0A4Q7LR63_9MICO</name>
<accession>A0A4Q7LR63</accession>
<reference evidence="8 9" key="1">
    <citation type="journal article" date="2015" name="Stand. Genomic Sci.">
        <title>Genomic Encyclopedia of Bacterial and Archaeal Type Strains, Phase III: the genomes of soil and plant-associated and newly described type strains.</title>
        <authorList>
            <person name="Whitman W.B."/>
            <person name="Woyke T."/>
            <person name="Klenk H.P."/>
            <person name="Zhou Y."/>
            <person name="Lilburn T.G."/>
            <person name="Beck B.J."/>
            <person name="De Vos P."/>
            <person name="Vandamme P."/>
            <person name="Eisen J.A."/>
            <person name="Garrity G."/>
            <person name="Hugenholtz P."/>
            <person name="Kyrpides N.C."/>
        </authorList>
    </citation>
    <scope>NUCLEOTIDE SEQUENCE [LARGE SCALE GENOMIC DNA]</scope>
    <source>
        <strain evidence="8 9">CV2</strain>
    </source>
</reference>
<evidence type="ECO:0000313" key="9">
    <source>
        <dbReference type="Proteomes" id="UP000293519"/>
    </source>
</evidence>
<dbReference type="InterPro" id="IPR050321">
    <property type="entry name" value="Glycosyltr_2/OpgH_subfam"/>
</dbReference>
<evidence type="ECO:0000256" key="5">
    <source>
        <dbReference type="ARBA" id="ARBA00022989"/>
    </source>
</evidence>
<keyword evidence="9" id="KW-1185">Reference proteome</keyword>
<dbReference type="EMBL" id="SGWW01000003">
    <property type="protein sequence ID" value="RZS56537.1"/>
    <property type="molecule type" value="Genomic_DNA"/>
</dbReference>
<gene>
    <name evidence="8" type="ORF">EV141_2001</name>
</gene>
<feature type="transmembrane region" description="Helical" evidence="7">
    <location>
        <begin position="649"/>
        <end position="668"/>
    </location>
</feature>
<dbReference type="PANTHER" id="PTHR43867:SF2">
    <property type="entry name" value="CELLULOSE SYNTHASE CATALYTIC SUBUNIT A [UDP-FORMING]"/>
    <property type="match status" value="1"/>
</dbReference>
<protein>
    <submittedName>
        <fullName evidence="8">Cellulose synthase (UDP-forming)</fullName>
    </submittedName>
</protein>
<dbReference type="GO" id="GO:0016760">
    <property type="term" value="F:cellulose synthase (UDP-forming) activity"/>
    <property type="evidence" value="ECO:0007669"/>
    <property type="project" value="InterPro"/>
</dbReference>
<dbReference type="SUPFAM" id="SSF53448">
    <property type="entry name" value="Nucleotide-diphospho-sugar transferases"/>
    <property type="match status" value="2"/>
</dbReference>
<evidence type="ECO:0000256" key="4">
    <source>
        <dbReference type="ARBA" id="ARBA00022692"/>
    </source>
</evidence>
<sequence>MRVMPGGDVDDSMIDGLPQPVDQAGSERGATARFIAVRILVILTLLTGTIYIVWRWGFSLNFDAWWIAIPLVMAETYALIDVFFFGFTLWRARSRPAPTTPPAGLTVDVFITTYNEDVELVRETAKAATRIRYPHRTYVLDDGDRAEMRAMADELGIGYITRGPGWQNRPLHAKAGNLNNALLQTDGEFLLILDADQNPRPQILDRTLGYFSKRTVALVQTPQEFVNVPDHDPLGSQAPLFYGPIQQGKDGWNAAFFCGSNAILRREALMQLGISRYVVELEQAVSAALAGATRVLRQARRRPEAKDPRVAAALDEIRIAVLEARRAVREHSESLGTVTYRLQQTITRVSEELVGADMALIAQDLEAIGELHTESGPDFDVLTDVGANVDALTARELSPLGALSSVQKLLRSIDVDRDDEAQPLMPLATISVTEDMATSMRLHGMGWGSVYHHETLADGLAPEDLGTMMKQRLRWAQGTIQVMLRENPLAQRGLSVPQRILYFATMWSYLSGFAALAFFAAPIIFLVGGVLPVSSTAFEFFLRFLPYLIISQLLFLVASRGLSTWRGQQYSLALFPIWIRSVTSAVANVWFGKPLGFVVTDKSGPSGRAPLRLVWPQIVVAVLLVIATIVGIVRLALGVGEPIGTAINLGWVVFDLIILSVLVHAVRYRGYGADSESDERVTA</sequence>
<keyword evidence="3" id="KW-0808">Transferase</keyword>
<evidence type="ECO:0000256" key="7">
    <source>
        <dbReference type="SAM" id="Phobius"/>
    </source>
</evidence>
<comment type="caution">
    <text evidence="8">The sequence shown here is derived from an EMBL/GenBank/DDBJ whole genome shotgun (WGS) entry which is preliminary data.</text>
</comment>
<proteinExistence type="predicted"/>
<dbReference type="CDD" id="cd06421">
    <property type="entry name" value="CESA_CelA_like"/>
    <property type="match status" value="1"/>
</dbReference>
<keyword evidence="2" id="KW-0328">Glycosyltransferase</keyword>
<evidence type="ECO:0000313" key="8">
    <source>
        <dbReference type="EMBL" id="RZS56537.1"/>
    </source>
</evidence>
<feature type="transmembrane region" description="Helical" evidence="7">
    <location>
        <begin position="614"/>
        <end position="637"/>
    </location>
</feature>
<feature type="transmembrane region" description="Helical" evidence="7">
    <location>
        <begin position="570"/>
        <end position="591"/>
    </location>
</feature>
<dbReference type="InterPro" id="IPR005150">
    <property type="entry name" value="Cellulose_synth"/>
</dbReference>
<feature type="transmembrane region" description="Helical" evidence="7">
    <location>
        <begin position="66"/>
        <end position="90"/>
    </location>
</feature>
<dbReference type="PANTHER" id="PTHR43867">
    <property type="entry name" value="CELLULOSE SYNTHASE CATALYTIC SUBUNIT A [UDP-FORMING]"/>
    <property type="match status" value="1"/>
</dbReference>
<dbReference type="Gene3D" id="3.90.550.10">
    <property type="entry name" value="Spore Coat Polysaccharide Biosynthesis Protein SpsA, Chain A"/>
    <property type="match status" value="2"/>
</dbReference>
<dbReference type="AlphaFoldDB" id="A0A4Q7LR63"/>
<evidence type="ECO:0000256" key="6">
    <source>
        <dbReference type="ARBA" id="ARBA00023136"/>
    </source>
</evidence>
<dbReference type="Pfam" id="PF03552">
    <property type="entry name" value="Cellulose_synt"/>
    <property type="match status" value="1"/>
</dbReference>
<keyword evidence="4 7" id="KW-0812">Transmembrane</keyword>
<evidence type="ECO:0000256" key="3">
    <source>
        <dbReference type="ARBA" id="ARBA00022679"/>
    </source>
</evidence>
<feature type="transmembrane region" description="Helical" evidence="7">
    <location>
        <begin position="540"/>
        <end position="558"/>
    </location>
</feature>
<evidence type="ECO:0000256" key="2">
    <source>
        <dbReference type="ARBA" id="ARBA00022676"/>
    </source>
</evidence>
<keyword evidence="5 7" id="KW-1133">Transmembrane helix</keyword>
<evidence type="ECO:0000256" key="1">
    <source>
        <dbReference type="ARBA" id="ARBA00004127"/>
    </source>
</evidence>
<feature type="transmembrane region" description="Helical" evidence="7">
    <location>
        <begin position="35"/>
        <end position="54"/>
    </location>
</feature>
<feature type="transmembrane region" description="Helical" evidence="7">
    <location>
        <begin position="500"/>
        <end position="528"/>
    </location>
</feature>
<dbReference type="Proteomes" id="UP000293519">
    <property type="component" value="Unassembled WGS sequence"/>
</dbReference>
<keyword evidence="6 7" id="KW-0472">Membrane</keyword>
<dbReference type="InterPro" id="IPR029044">
    <property type="entry name" value="Nucleotide-diphossugar_trans"/>
</dbReference>
<comment type="subcellular location">
    <subcellularLocation>
        <location evidence="1">Endomembrane system</location>
        <topology evidence="1">Multi-pass membrane protein</topology>
    </subcellularLocation>
</comment>